<dbReference type="Proteomes" id="UP000694501">
    <property type="component" value="Unassembled WGS sequence"/>
</dbReference>
<proteinExistence type="predicted"/>
<name>A0A949N3Q4_9ACTN</name>
<sequence length="43" mass="4942">MQNEMEFVAEYEAPLFEEMGDFQEETGLWPFGPSADHFAPGFI</sequence>
<dbReference type="EMBL" id="JAELVF020000003">
    <property type="protein sequence ID" value="MBU7600290.1"/>
    <property type="molecule type" value="Genomic_DNA"/>
</dbReference>
<dbReference type="NCBIfam" id="NF033521">
    <property type="entry name" value="lasso_leader_L3"/>
    <property type="match status" value="1"/>
</dbReference>
<keyword evidence="2" id="KW-1185">Reference proteome</keyword>
<protein>
    <submittedName>
        <fullName evidence="1">Lasso RiPP family leader peptide-containing protein</fullName>
    </submittedName>
</protein>
<dbReference type="AlphaFoldDB" id="A0A949N3Q4"/>
<reference evidence="1" key="1">
    <citation type="submission" date="2021-06" db="EMBL/GenBank/DDBJ databases">
        <title>Sequencing of actinobacteria type strains.</title>
        <authorList>
            <person name="Nguyen G.-S."/>
            <person name="Wentzel A."/>
        </authorList>
    </citation>
    <scope>NUCLEOTIDE SEQUENCE</scope>
    <source>
        <strain evidence="1">P38-E01</strain>
    </source>
</reference>
<evidence type="ECO:0000313" key="1">
    <source>
        <dbReference type="EMBL" id="MBU7600290.1"/>
    </source>
</evidence>
<evidence type="ECO:0000313" key="2">
    <source>
        <dbReference type="Proteomes" id="UP000694501"/>
    </source>
</evidence>
<comment type="caution">
    <text evidence="1">The sequence shown here is derived from an EMBL/GenBank/DDBJ whole genome shotgun (WGS) entry which is preliminary data.</text>
</comment>
<organism evidence="1 2">
    <name type="scientific">Streptomyces tardus</name>
    <dbReference type="NCBI Taxonomy" id="2780544"/>
    <lineage>
        <taxon>Bacteria</taxon>
        <taxon>Bacillati</taxon>
        <taxon>Actinomycetota</taxon>
        <taxon>Actinomycetes</taxon>
        <taxon>Kitasatosporales</taxon>
        <taxon>Streptomycetaceae</taxon>
        <taxon>Streptomyces</taxon>
    </lineage>
</organism>
<accession>A0A949N3Q4</accession>
<gene>
    <name evidence="1" type="ORF">JGS22_022315</name>
</gene>
<dbReference type="RefSeq" id="WP_211040087.1">
    <property type="nucleotide sequence ID" value="NZ_JAELVF020000003.1"/>
</dbReference>